<proteinExistence type="predicted"/>
<feature type="signal peptide" evidence="2">
    <location>
        <begin position="1"/>
        <end position="20"/>
    </location>
</feature>
<organism evidence="5 6">
    <name type="scientific">Noviherbaspirillum album</name>
    <dbReference type="NCBI Taxonomy" id="3080276"/>
    <lineage>
        <taxon>Bacteria</taxon>
        <taxon>Pseudomonadati</taxon>
        <taxon>Pseudomonadota</taxon>
        <taxon>Betaproteobacteria</taxon>
        <taxon>Burkholderiales</taxon>
        <taxon>Oxalobacteraceae</taxon>
        <taxon>Noviherbaspirillum</taxon>
    </lineage>
</organism>
<evidence type="ECO:0000313" key="6">
    <source>
        <dbReference type="Proteomes" id="UP001352263"/>
    </source>
</evidence>
<dbReference type="SUPFAM" id="SSF56601">
    <property type="entry name" value="beta-lactamase/transpeptidase-like"/>
    <property type="match status" value="1"/>
</dbReference>
<dbReference type="Proteomes" id="UP001352263">
    <property type="component" value="Unassembled WGS sequence"/>
</dbReference>
<evidence type="ECO:0000259" key="3">
    <source>
        <dbReference type="Pfam" id="PF00144"/>
    </source>
</evidence>
<dbReference type="GO" id="GO:0016787">
    <property type="term" value="F:hydrolase activity"/>
    <property type="evidence" value="ECO:0007669"/>
    <property type="project" value="UniProtKB-KW"/>
</dbReference>
<reference evidence="5 6" key="1">
    <citation type="submission" date="2023-10" db="EMBL/GenBank/DDBJ databases">
        <title>Noviherbaspirillum sp. CPCC 100848 genome assembly.</title>
        <authorList>
            <person name="Li X.Y."/>
            <person name="Fang X.M."/>
        </authorList>
    </citation>
    <scope>NUCLEOTIDE SEQUENCE [LARGE SCALE GENOMIC DNA]</scope>
    <source>
        <strain evidence="5 6">CPCC 100848</strain>
    </source>
</reference>
<dbReference type="PANTHER" id="PTHR46825:SF7">
    <property type="entry name" value="D-ALANYL-D-ALANINE CARBOXYPEPTIDASE"/>
    <property type="match status" value="1"/>
</dbReference>
<dbReference type="InterPro" id="IPR012338">
    <property type="entry name" value="Beta-lactam/transpept-like"/>
</dbReference>
<name>A0ABU6JAN0_9BURK</name>
<dbReference type="PANTHER" id="PTHR46825">
    <property type="entry name" value="D-ALANYL-D-ALANINE-CARBOXYPEPTIDASE/ENDOPEPTIDASE AMPH"/>
    <property type="match status" value="1"/>
</dbReference>
<keyword evidence="1 2" id="KW-0732">Signal</keyword>
<evidence type="ECO:0000259" key="4">
    <source>
        <dbReference type="Pfam" id="PF13205"/>
    </source>
</evidence>
<dbReference type="PROSITE" id="PS51257">
    <property type="entry name" value="PROKAR_LIPOPROTEIN"/>
    <property type="match status" value="1"/>
</dbReference>
<protein>
    <submittedName>
        <fullName evidence="5">Serine hydrolase</fullName>
    </submittedName>
</protein>
<dbReference type="Pfam" id="PF00144">
    <property type="entry name" value="Beta-lactamase"/>
    <property type="match status" value="1"/>
</dbReference>
<feature type="chain" id="PRO_5047456112" evidence="2">
    <location>
        <begin position="21"/>
        <end position="557"/>
    </location>
</feature>
<dbReference type="Gene3D" id="3.40.710.10">
    <property type="entry name" value="DD-peptidase/beta-lactamase superfamily"/>
    <property type="match status" value="1"/>
</dbReference>
<comment type="caution">
    <text evidence="5">The sequence shown here is derived from an EMBL/GenBank/DDBJ whole genome shotgun (WGS) entry which is preliminary data.</text>
</comment>
<dbReference type="InterPro" id="IPR032812">
    <property type="entry name" value="SbsA_Ig"/>
</dbReference>
<dbReference type="EMBL" id="JAWIIV010000013">
    <property type="protein sequence ID" value="MEC4720707.1"/>
    <property type="molecule type" value="Genomic_DNA"/>
</dbReference>
<dbReference type="InterPro" id="IPR001466">
    <property type="entry name" value="Beta-lactam-related"/>
</dbReference>
<dbReference type="Pfam" id="PF13205">
    <property type="entry name" value="Big_5"/>
    <property type="match status" value="1"/>
</dbReference>
<dbReference type="RefSeq" id="WP_326507423.1">
    <property type="nucleotide sequence ID" value="NZ_JAWIIV010000013.1"/>
</dbReference>
<dbReference type="Gene3D" id="2.60.40.1220">
    <property type="match status" value="1"/>
</dbReference>
<feature type="domain" description="SbsA Ig-like" evidence="4">
    <location>
        <begin position="70"/>
        <end position="169"/>
    </location>
</feature>
<sequence>MKLLRIRWTVLLASSAFVLTGCGGGSSTAELAVAPATGQQQEPEQASPSGPNCLFNATSAYCQNAASGLPYVIYTSRSDGAADVAVNSDVVAVFSESLDPTSVSNASLTVTGDDRSAVQGTVEYDASRNALVFRHTQDLTGRRYTATVASNVKDAAGNMMGRPYSWSFSVDPTRRDTDVQKNLQQILDKAAYTYKIPGSLIAIRDDQGRTWATSNGYADLTTRTPIKTNMHFRMGSNTKTYVGTVILQLADAGKLGLDDPVNKYIGAEMSAYLPAYDGNRITVRQLLNHTSGIANFTSDGGWGNAFISEPFKQYFPQELLLIANGHASDATAPQFGKFAYSNTNYVLLGLIIRKASGMTYEDAVPSAITITQGLGGTLIPRLGDATIPAPLSRGYWEDAETGTFHDVTLRDSSTVWASGNMISTIGDLAKWGELLGKGSLLSSGMQGQRLQFVPMSDNLSYGLGIVKDNGANLLGHQGGMIGYTSQTYYMPDTGYTLAFFYNRTLALHDYSAVMTYDAIRALWPSRPAAAVKPSARRLASPPAETEQIRKPGFLMEY</sequence>
<dbReference type="InterPro" id="IPR014755">
    <property type="entry name" value="Cu-Rt/internalin_Ig-like"/>
</dbReference>
<feature type="domain" description="Beta-lactamase-related" evidence="3">
    <location>
        <begin position="184"/>
        <end position="505"/>
    </location>
</feature>
<evidence type="ECO:0000313" key="5">
    <source>
        <dbReference type="EMBL" id="MEC4720707.1"/>
    </source>
</evidence>
<dbReference type="InterPro" id="IPR050491">
    <property type="entry name" value="AmpC-like"/>
</dbReference>
<evidence type="ECO:0000256" key="2">
    <source>
        <dbReference type="SAM" id="SignalP"/>
    </source>
</evidence>
<gene>
    <name evidence="5" type="ORF">RY831_16205</name>
</gene>
<keyword evidence="5" id="KW-0378">Hydrolase</keyword>
<evidence type="ECO:0000256" key="1">
    <source>
        <dbReference type="ARBA" id="ARBA00022729"/>
    </source>
</evidence>
<accession>A0ABU6JAN0</accession>
<keyword evidence="6" id="KW-1185">Reference proteome</keyword>